<feature type="domain" description="Cytochrome P460" evidence="1">
    <location>
        <begin position="66"/>
        <end position="187"/>
    </location>
</feature>
<dbReference type="Pfam" id="PF16694">
    <property type="entry name" value="Cytochrome_P460"/>
    <property type="match status" value="1"/>
</dbReference>
<protein>
    <recommendedName>
        <fullName evidence="1">Cytochrome P460 domain-containing protein</fullName>
    </recommendedName>
</protein>
<name>A0A6M0RQ76_9CYAN</name>
<gene>
    <name evidence="2" type="ORF">DXZ20_20705</name>
</gene>
<dbReference type="Proteomes" id="UP000481033">
    <property type="component" value="Unassembled WGS sequence"/>
</dbReference>
<proteinExistence type="predicted"/>
<dbReference type="RefSeq" id="WP_163700260.1">
    <property type="nucleotide sequence ID" value="NZ_QXHD01000004.1"/>
</dbReference>
<dbReference type="InterPro" id="IPR038142">
    <property type="entry name" value="Cytochrome_P460_sp"/>
</dbReference>
<dbReference type="EMBL" id="QXHD01000004">
    <property type="protein sequence ID" value="NEZ58020.1"/>
    <property type="molecule type" value="Genomic_DNA"/>
</dbReference>
<sequence length="213" mass="23399">MMARPRWISGLVLFLMTVGVAISITHLSPSGISSESSVNHSLASDRVTPEVVYAPDSTDAASVRFPADYQQQFVQYAIVDCPNSNIIRQMYVNRPSLEALETSETVSSGTVIVMETHSARQGSNGHLTPTQLNNVFIRKKRSGWQVNADSGEWQSAWYSPSGRLVSSSQGSCIGCHTMVRDRDYLFTLPALLTAAKTQQVQHQITEFGTSVCR</sequence>
<keyword evidence="3" id="KW-1185">Reference proteome</keyword>
<evidence type="ECO:0000313" key="3">
    <source>
        <dbReference type="Proteomes" id="UP000481033"/>
    </source>
</evidence>
<dbReference type="CDD" id="cd20716">
    <property type="entry name" value="cyt_P460_fam"/>
    <property type="match status" value="1"/>
</dbReference>
<reference evidence="2 3" key="1">
    <citation type="journal article" date="2020" name="Microb. Ecol.">
        <title>Ecogenomics of the Marine Benthic Filamentous Cyanobacterium Adonisia.</title>
        <authorList>
            <person name="Walter J.M."/>
            <person name="Coutinho F.H."/>
            <person name="Leomil L."/>
            <person name="Hargreaves P.I."/>
            <person name="Campeao M.E."/>
            <person name="Vieira V.V."/>
            <person name="Silva B.S."/>
            <person name="Fistarol G.O."/>
            <person name="Salomon P.S."/>
            <person name="Sawabe T."/>
            <person name="Mino S."/>
            <person name="Hosokawa M."/>
            <person name="Miyashita H."/>
            <person name="Maruyama F."/>
            <person name="van Verk M.C."/>
            <person name="Dutilh B.E."/>
            <person name="Thompson C.C."/>
            <person name="Thompson F.L."/>
        </authorList>
    </citation>
    <scope>NUCLEOTIDE SEQUENCE [LARGE SCALE GENOMIC DNA]</scope>
    <source>
        <strain evidence="2 3">CCMR0081</strain>
    </source>
</reference>
<evidence type="ECO:0000313" key="2">
    <source>
        <dbReference type="EMBL" id="NEZ58020.1"/>
    </source>
</evidence>
<dbReference type="InterPro" id="IPR032033">
    <property type="entry name" value="Cytochrome_P460"/>
</dbReference>
<comment type="caution">
    <text evidence="2">The sequence shown here is derived from an EMBL/GenBank/DDBJ whole genome shotgun (WGS) entry which is preliminary data.</text>
</comment>
<evidence type="ECO:0000259" key="1">
    <source>
        <dbReference type="Pfam" id="PF16694"/>
    </source>
</evidence>
<dbReference type="AlphaFoldDB" id="A0A6M0RQ76"/>
<organism evidence="2 3">
    <name type="scientific">Adonisia turfae CCMR0081</name>
    <dbReference type="NCBI Taxonomy" id="2292702"/>
    <lineage>
        <taxon>Bacteria</taxon>
        <taxon>Bacillati</taxon>
        <taxon>Cyanobacteriota</taxon>
        <taxon>Adonisia</taxon>
        <taxon>Adonisia turfae</taxon>
    </lineage>
</organism>
<accession>A0A6M0RQ76</accession>
<dbReference type="Gene3D" id="3.50.70.20">
    <property type="entry name" value="Cytochrome P460"/>
    <property type="match status" value="1"/>
</dbReference>